<protein>
    <submittedName>
        <fullName evidence="13">TonB-dependent receptor</fullName>
    </submittedName>
</protein>
<evidence type="ECO:0000256" key="5">
    <source>
        <dbReference type="ARBA" id="ARBA00023077"/>
    </source>
</evidence>
<dbReference type="AlphaFoldDB" id="A0A366L471"/>
<dbReference type="NCBIfam" id="TIGR04057">
    <property type="entry name" value="SusC_RagA_signa"/>
    <property type="match status" value="1"/>
</dbReference>
<dbReference type="SUPFAM" id="SSF56935">
    <property type="entry name" value="Porins"/>
    <property type="match status" value="1"/>
</dbReference>
<keyword evidence="6 8" id="KW-0472">Membrane</keyword>
<keyword evidence="13" id="KW-0675">Receptor</keyword>
<dbReference type="NCBIfam" id="TIGR04056">
    <property type="entry name" value="OMP_RagA_SusC"/>
    <property type="match status" value="1"/>
</dbReference>
<evidence type="ECO:0000256" key="1">
    <source>
        <dbReference type="ARBA" id="ARBA00004571"/>
    </source>
</evidence>
<comment type="subcellular location">
    <subcellularLocation>
        <location evidence="1 8">Cell outer membrane</location>
        <topology evidence="1 8">Multi-pass membrane protein</topology>
    </subcellularLocation>
</comment>
<dbReference type="InterPro" id="IPR000531">
    <property type="entry name" value="Beta-barrel_TonB"/>
</dbReference>
<feature type="chain" id="PRO_5016693962" evidence="10">
    <location>
        <begin position="19"/>
        <end position="1048"/>
    </location>
</feature>
<dbReference type="InterPro" id="IPR008969">
    <property type="entry name" value="CarboxyPept-like_regulatory"/>
</dbReference>
<evidence type="ECO:0000256" key="2">
    <source>
        <dbReference type="ARBA" id="ARBA00022448"/>
    </source>
</evidence>
<reference evidence="13 14" key="1">
    <citation type="submission" date="2018-07" db="EMBL/GenBank/DDBJ databases">
        <title>A draft genome of a endophytic bacteria, a new species of Pedobacter.</title>
        <authorList>
            <person name="Zhang Z.D."/>
            <person name="Chen Z.J."/>
        </authorList>
    </citation>
    <scope>NUCLEOTIDE SEQUENCE [LARGE SCALE GENOMIC DNA]</scope>
    <source>
        <strain evidence="13 14">RS10</strain>
    </source>
</reference>
<name>A0A366L471_9SPHI</name>
<dbReference type="InterPro" id="IPR023997">
    <property type="entry name" value="TonB-dep_OMP_SusC/RagA_CS"/>
</dbReference>
<organism evidence="13 14">
    <name type="scientific">Pedobacter miscanthi</name>
    <dbReference type="NCBI Taxonomy" id="2259170"/>
    <lineage>
        <taxon>Bacteria</taxon>
        <taxon>Pseudomonadati</taxon>
        <taxon>Bacteroidota</taxon>
        <taxon>Sphingobacteriia</taxon>
        <taxon>Sphingobacteriales</taxon>
        <taxon>Sphingobacteriaceae</taxon>
        <taxon>Pedobacter</taxon>
    </lineage>
</organism>
<evidence type="ECO:0000313" key="14">
    <source>
        <dbReference type="Proteomes" id="UP000252081"/>
    </source>
</evidence>
<dbReference type="InterPro" id="IPR036942">
    <property type="entry name" value="Beta-barrel_TonB_sf"/>
</dbReference>
<keyword evidence="3 8" id="KW-1134">Transmembrane beta strand</keyword>
<evidence type="ECO:0000256" key="7">
    <source>
        <dbReference type="ARBA" id="ARBA00023237"/>
    </source>
</evidence>
<gene>
    <name evidence="13" type="ORF">DRW42_10125</name>
</gene>
<dbReference type="Gene3D" id="2.170.130.10">
    <property type="entry name" value="TonB-dependent receptor, plug domain"/>
    <property type="match status" value="1"/>
</dbReference>
<evidence type="ECO:0000259" key="12">
    <source>
        <dbReference type="Pfam" id="PF07715"/>
    </source>
</evidence>
<dbReference type="InterPro" id="IPR037066">
    <property type="entry name" value="Plug_dom_sf"/>
</dbReference>
<keyword evidence="7 8" id="KW-0998">Cell outer membrane</keyword>
<dbReference type="InterPro" id="IPR023996">
    <property type="entry name" value="TonB-dep_OMP_SusC/RagA"/>
</dbReference>
<evidence type="ECO:0000256" key="10">
    <source>
        <dbReference type="SAM" id="SignalP"/>
    </source>
</evidence>
<dbReference type="PROSITE" id="PS52016">
    <property type="entry name" value="TONB_DEPENDENT_REC_3"/>
    <property type="match status" value="1"/>
</dbReference>
<evidence type="ECO:0000313" key="13">
    <source>
        <dbReference type="EMBL" id="RBQ07942.1"/>
    </source>
</evidence>
<dbReference type="RefSeq" id="WP_113948702.1">
    <property type="nucleotide sequence ID" value="NZ_QNQU01000007.1"/>
</dbReference>
<keyword evidence="14" id="KW-1185">Reference proteome</keyword>
<dbReference type="Proteomes" id="UP000252081">
    <property type="component" value="Unassembled WGS sequence"/>
</dbReference>
<keyword evidence="5 9" id="KW-0798">TonB box</keyword>
<evidence type="ECO:0000256" key="4">
    <source>
        <dbReference type="ARBA" id="ARBA00022692"/>
    </source>
</evidence>
<dbReference type="Pfam" id="PF13715">
    <property type="entry name" value="CarbopepD_reg_2"/>
    <property type="match status" value="1"/>
</dbReference>
<feature type="domain" description="TonB-dependent receptor plug" evidence="12">
    <location>
        <begin position="113"/>
        <end position="220"/>
    </location>
</feature>
<accession>A0A366L471</accession>
<dbReference type="EMBL" id="QNQU01000007">
    <property type="protein sequence ID" value="RBQ07942.1"/>
    <property type="molecule type" value="Genomic_DNA"/>
</dbReference>
<comment type="similarity">
    <text evidence="8 9">Belongs to the TonB-dependent receptor family.</text>
</comment>
<dbReference type="Pfam" id="PF00593">
    <property type="entry name" value="TonB_dep_Rec_b-barrel"/>
    <property type="match status" value="1"/>
</dbReference>
<evidence type="ECO:0000256" key="3">
    <source>
        <dbReference type="ARBA" id="ARBA00022452"/>
    </source>
</evidence>
<dbReference type="InterPro" id="IPR039426">
    <property type="entry name" value="TonB-dep_rcpt-like"/>
</dbReference>
<dbReference type="Gene3D" id="2.60.40.1120">
    <property type="entry name" value="Carboxypeptidase-like, regulatory domain"/>
    <property type="match status" value="1"/>
</dbReference>
<keyword evidence="2 8" id="KW-0813">Transport</keyword>
<dbReference type="OrthoDB" id="9768177at2"/>
<dbReference type="GO" id="GO:0009279">
    <property type="term" value="C:cell outer membrane"/>
    <property type="evidence" value="ECO:0007669"/>
    <property type="project" value="UniProtKB-SubCell"/>
</dbReference>
<evidence type="ECO:0000256" key="9">
    <source>
        <dbReference type="RuleBase" id="RU003357"/>
    </source>
</evidence>
<feature type="signal peptide" evidence="10">
    <location>
        <begin position="1"/>
        <end position="18"/>
    </location>
</feature>
<feature type="domain" description="TonB-dependent receptor-like beta-barrel" evidence="11">
    <location>
        <begin position="383"/>
        <end position="849"/>
    </location>
</feature>
<dbReference type="FunFam" id="2.170.130.10:FF:000008">
    <property type="entry name" value="SusC/RagA family TonB-linked outer membrane protein"/>
    <property type="match status" value="1"/>
</dbReference>
<keyword evidence="4 8" id="KW-0812">Transmembrane</keyword>
<proteinExistence type="inferred from homology"/>
<dbReference type="Pfam" id="PF07715">
    <property type="entry name" value="Plug"/>
    <property type="match status" value="1"/>
</dbReference>
<evidence type="ECO:0000256" key="6">
    <source>
        <dbReference type="ARBA" id="ARBA00023136"/>
    </source>
</evidence>
<dbReference type="InterPro" id="IPR012910">
    <property type="entry name" value="Plug_dom"/>
</dbReference>
<sequence>MKRIILIFLLLVSFQAIYAQEVITVSGVVKDGSNQPMPGTTVSEKGTNNKVVSANNGTYQIKVKANATLVFSYLGSKSVEMLVKNKTNIDVKLVDDENNLNEVVVVGYGTQKRSDLTGSISSVKGDELAKSPVQNVASALVGRVAGLQVAADDGSPGGSPAITLRGGGSITQSNEPLYVIDGVPQTDGLNFLDPNDVESVDVLKDASATAIYGARGANGVILVTTKQLKPGKLTISYDMYYGAKKANKYIPVLDAYDFKVLVYERFLNSPTLLAGVENTFGKFADYHANYDNRPGNNWQKIMFGDWVNTQYNKFSIAGGQGETRFNLFYSNNKDQGIVQPGASNKNVAKLSLLHNINKKIKLSAIVNYSDQKTTGFGTRDGSDRFNTLISFFQYRPTGGIGLSDEDFATLDNDPTVDVNQIPLQNPKTSAESTQKESLNRTLNLNTAIDYNFADHFTYRGLVSGKISGTKDKLFSDSRSVLAKRSGGAFGSLTQTDITGWNYSNTITYDNTFNKSHKVSVLLGQEQLYTDREAFSASNSKFPGVNLGLDNISLGTTPGVPTSLVEAESMLSFFSRVSYAYKDKYLFNATVRADGSSKFGDNNKWGYFPSAAFAWRAINEPFLKNVKFLSDAKLRLSYGTSGNNRIPNYLMLSQLGTGNYPLNNTNNITVYPNNIENKDLKWETTKSFNIGLDLGFFKQRIALTIEAYDNRTKDLLLNTQIPYTSGFASQFLNVGATSNKGLELTLNTVNVKTSSFLWNSTLTMSVNKNKVLALSNGEDFRLSNSWTSQTDYLVQVGSALGQMYGYRSNGVYQVSDFNYNPTNNTYTLKPGIPADVNYAAQPGFLKLVDLNGDGVINPSDRTVIGNGIPNFIGGFNNTFSYKGFDLSVFINWATGGDVYNANRLQMSTNVSANVNTLGYFKDRWTTIDGSGNALTTPNAMAEANKGRTIPRFDGYGTTPRLFDQMVEDGSFLRINNVSLGYTLPKNWISKLKLSNVRVYVTGYNLQVFDQYSGYDPEVSTSKTGGLTPGVDFGGYPRSRYFVAGLNVSL</sequence>
<keyword evidence="10" id="KW-0732">Signal</keyword>
<evidence type="ECO:0000256" key="8">
    <source>
        <dbReference type="PROSITE-ProRule" id="PRU01360"/>
    </source>
</evidence>
<comment type="caution">
    <text evidence="13">The sequence shown here is derived from an EMBL/GenBank/DDBJ whole genome shotgun (WGS) entry which is preliminary data.</text>
</comment>
<dbReference type="SUPFAM" id="SSF49464">
    <property type="entry name" value="Carboxypeptidase regulatory domain-like"/>
    <property type="match status" value="1"/>
</dbReference>
<dbReference type="Gene3D" id="2.40.170.20">
    <property type="entry name" value="TonB-dependent receptor, beta-barrel domain"/>
    <property type="match status" value="1"/>
</dbReference>
<evidence type="ECO:0000259" key="11">
    <source>
        <dbReference type="Pfam" id="PF00593"/>
    </source>
</evidence>